<reference evidence="2" key="2">
    <citation type="journal article" date="2023" name="IMA Fungus">
        <title>Comparative genomic study of the Penicillium genus elucidates a diverse pangenome and 15 lateral gene transfer events.</title>
        <authorList>
            <person name="Petersen C."/>
            <person name="Sorensen T."/>
            <person name="Nielsen M.R."/>
            <person name="Sondergaard T.E."/>
            <person name="Sorensen J.L."/>
            <person name="Fitzpatrick D.A."/>
            <person name="Frisvad J.C."/>
            <person name="Nielsen K.L."/>
        </authorList>
    </citation>
    <scope>NUCLEOTIDE SEQUENCE</scope>
    <source>
        <strain evidence="2">IBT 26290</strain>
    </source>
</reference>
<evidence type="ECO:0000313" key="2">
    <source>
        <dbReference type="EMBL" id="KAJ5168983.1"/>
    </source>
</evidence>
<reference evidence="2" key="1">
    <citation type="submission" date="2022-11" db="EMBL/GenBank/DDBJ databases">
        <authorList>
            <person name="Petersen C."/>
        </authorList>
    </citation>
    <scope>NUCLEOTIDE SEQUENCE</scope>
    <source>
        <strain evidence="2">IBT 26290</strain>
    </source>
</reference>
<dbReference type="Pfam" id="PF12697">
    <property type="entry name" value="Abhydrolase_6"/>
    <property type="match status" value="1"/>
</dbReference>
<gene>
    <name evidence="2" type="ORF">N7482_004577</name>
</gene>
<dbReference type="InterPro" id="IPR000073">
    <property type="entry name" value="AB_hydrolase_1"/>
</dbReference>
<dbReference type="PANTHER" id="PTHR43798">
    <property type="entry name" value="MONOACYLGLYCEROL LIPASE"/>
    <property type="match status" value="1"/>
</dbReference>
<dbReference type="PANTHER" id="PTHR43798:SF33">
    <property type="entry name" value="HYDROLASE, PUTATIVE (AFU_ORTHOLOGUE AFUA_2G14860)-RELATED"/>
    <property type="match status" value="1"/>
</dbReference>
<dbReference type="GeneID" id="81425878"/>
<protein>
    <recommendedName>
        <fullName evidence="1">AB hydrolase-1 domain-containing protein</fullName>
    </recommendedName>
</protein>
<dbReference type="GO" id="GO:0072330">
    <property type="term" value="P:monocarboxylic acid biosynthetic process"/>
    <property type="evidence" value="ECO:0007669"/>
    <property type="project" value="UniProtKB-ARBA"/>
</dbReference>
<organism evidence="2 3">
    <name type="scientific">Penicillium canariense</name>
    <dbReference type="NCBI Taxonomy" id="189055"/>
    <lineage>
        <taxon>Eukaryota</taxon>
        <taxon>Fungi</taxon>
        <taxon>Dikarya</taxon>
        <taxon>Ascomycota</taxon>
        <taxon>Pezizomycotina</taxon>
        <taxon>Eurotiomycetes</taxon>
        <taxon>Eurotiomycetidae</taxon>
        <taxon>Eurotiales</taxon>
        <taxon>Aspergillaceae</taxon>
        <taxon>Penicillium</taxon>
    </lineage>
</organism>
<dbReference type="RefSeq" id="XP_056545444.1">
    <property type="nucleotide sequence ID" value="XM_056686702.1"/>
</dbReference>
<feature type="domain" description="AB hydrolase-1" evidence="1">
    <location>
        <begin position="84"/>
        <end position="261"/>
    </location>
</feature>
<sequence length="334" mass="36207">MLRASVLQEIYLSLPGTSQIVPGLSYFGPGDTYITFTGTSSPLGAEANPAFRLPIYANGPPVEPSPSGAALSFAVHNPEGLETILLIHGGFSNRTDWDLVVPLLTAKNYHLLVPDLPGHGDSLAIQPFNVDLAAELLLPLIKTQAHNGKAHIVGMSLGAHVAASLAALGGPEHISSAFGSGFNTFLPRRAVAAFFPPLIYTLQRTTGMISAPVTEWTRLRKGEGTLALCEEVVHTLTDGRTLKDIHVRSLVVAATRETWLPKDKIESARQLFRAVVGGRENGSRVVQCRRIWHAWCAQEPQWFANAVDDWVNGRELAEMFEDIEMEETVATTAD</sequence>
<dbReference type="Gene3D" id="3.40.50.1820">
    <property type="entry name" value="alpha/beta hydrolase"/>
    <property type="match status" value="1"/>
</dbReference>
<accession>A0A9W9LQM9</accession>
<comment type="caution">
    <text evidence="2">The sequence shown here is derived from an EMBL/GenBank/DDBJ whole genome shotgun (WGS) entry which is preliminary data.</text>
</comment>
<dbReference type="AlphaFoldDB" id="A0A9W9LQM9"/>
<dbReference type="SUPFAM" id="SSF53474">
    <property type="entry name" value="alpha/beta-Hydrolases"/>
    <property type="match status" value="1"/>
</dbReference>
<dbReference type="InterPro" id="IPR050266">
    <property type="entry name" value="AB_hydrolase_sf"/>
</dbReference>
<dbReference type="GO" id="GO:0016020">
    <property type="term" value="C:membrane"/>
    <property type="evidence" value="ECO:0007669"/>
    <property type="project" value="TreeGrafter"/>
</dbReference>
<dbReference type="GO" id="GO:0017000">
    <property type="term" value="P:antibiotic biosynthetic process"/>
    <property type="evidence" value="ECO:0007669"/>
    <property type="project" value="UniProtKB-ARBA"/>
</dbReference>
<dbReference type="Proteomes" id="UP001149163">
    <property type="component" value="Unassembled WGS sequence"/>
</dbReference>
<dbReference type="EMBL" id="JAPQKN010000002">
    <property type="protein sequence ID" value="KAJ5168983.1"/>
    <property type="molecule type" value="Genomic_DNA"/>
</dbReference>
<keyword evidence="3" id="KW-1185">Reference proteome</keyword>
<name>A0A9W9LQM9_9EURO</name>
<evidence type="ECO:0000313" key="3">
    <source>
        <dbReference type="Proteomes" id="UP001149163"/>
    </source>
</evidence>
<dbReference type="OrthoDB" id="8119704at2759"/>
<dbReference type="InterPro" id="IPR029058">
    <property type="entry name" value="AB_hydrolase_fold"/>
</dbReference>
<proteinExistence type="predicted"/>
<evidence type="ECO:0000259" key="1">
    <source>
        <dbReference type="Pfam" id="PF12697"/>
    </source>
</evidence>